<feature type="domain" description="Metallo-beta-lactamase" evidence="1">
    <location>
        <begin position="16"/>
        <end position="203"/>
    </location>
</feature>
<dbReference type="InterPro" id="IPR041712">
    <property type="entry name" value="DHPS-like_MBL-fold"/>
</dbReference>
<comment type="caution">
    <text evidence="2">The sequence shown here is derived from an EMBL/GenBank/DDBJ whole genome shotgun (WGS) entry which is preliminary data.</text>
</comment>
<accession>A0A7C0U6G1</accession>
<dbReference type="InterPro" id="IPR052926">
    <property type="entry name" value="Metallo-beta-lactamase_dom"/>
</dbReference>
<dbReference type="SUPFAM" id="SSF56281">
    <property type="entry name" value="Metallo-hydrolase/oxidoreductase"/>
    <property type="match status" value="1"/>
</dbReference>
<evidence type="ECO:0000313" key="2">
    <source>
        <dbReference type="EMBL" id="HDD53312.1"/>
    </source>
</evidence>
<evidence type="ECO:0000259" key="1">
    <source>
        <dbReference type="SMART" id="SM00849"/>
    </source>
</evidence>
<gene>
    <name evidence="2" type="ORF">ENF32_04525</name>
</gene>
<dbReference type="AlphaFoldDB" id="A0A7C0U6G1"/>
<dbReference type="InterPro" id="IPR001279">
    <property type="entry name" value="Metallo-B-lactamas"/>
</dbReference>
<dbReference type="PANTHER" id="PTHR13754:SF13">
    <property type="entry name" value="METALLO-BETA-LACTAMASE SUPERFAMILY PROTEIN (AFU_ORTHOLOGUE AFUA_3G07630)"/>
    <property type="match status" value="1"/>
</dbReference>
<dbReference type="Pfam" id="PF00753">
    <property type="entry name" value="Lactamase_B"/>
    <property type="match status" value="1"/>
</dbReference>
<dbReference type="Gene3D" id="3.60.15.10">
    <property type="entry name" value="Ribonuclease Z/Hydroxyacylglutathione hydrolase-like"/>
    <property type="match status" value="1"/>
</dbReference>
<name>A0A7C0U6G1_9BACT</name>
<dbReference type="GO" id="GO:0016740">
    <property type="term" value="F:transferase activity"/>
    <property type="evidence" value="ECO:0007669"/>
    <property type="project" value="TreeGrafter"/>
</dbReference>
<sequence>MTIKVVFENRSHHPRCIPMWGFSCYIPEHKLLFDTGSNGAVLLRNMEVLDITPSEIERIVLSHFHWDHTGGLLDLLQIHGGKEVFLHSAFSITFAKEAEHLGAKVIIEDRMKEITPGAMTTGVLPGPLLEQGLLIHGSRGWVLLTGCAHPGIVAMVETATKLVKEPLHLVMGGFHLMNLPAPQVAAVARQLLSLEVALVAPCHCTGDTAIETFASIYGERCLPVGAGLLMEV</sequence>
<dbReference type="PANTHER" id="PTHR13754">
    <property type="entry name" value="METALLO-BETA-LACTAMASE SUPERFAMILY PROTEIN"/>
    <property type="match status" value="1"/>
</dbReference>
<dbReference type="CDD" id="cd07713">
    <property type="entry name" value="DHPS-like_MBL-fold"/>
    <property type="match status" value="1"/>
</dbReference>
<dbReference type="EMBL" id="DQWS01000169">
    <property type="protein sequence ID" value="HDD53312.1"/>
    <property type="molecule type" value="Genomic_DNA"/>
</dbReference>
<dbReference type="SMART" id="SM00849">
    <property type="entry name" value="Lactamase_B"/>
    <property type="match status" value="1"/>
</dbReference>
<dbReference type="InterPro" id="IPR036866">
    <property type="entry name" value="RibonucZ/Hydroxyglut_hydro"/>
</dbReference>
<reference evidence="2" key="1">
    <citation type="journal article" date="2020" name="mSystems">
        <title>Genome- and Community-Level Interaction Insights into Carbon Utilization and Element Cycling Functions of Hydrothermarchaeota in Hydrothermal Sediment.</title>
        <authorList>
            <person name="Zhou Z."/>
            <person name="Liu Y."/>
            <person name="Xu W."/>
            <person name="Pan J."/>
            <person name="Luo Z.H."/>
            <person name="Li M."/>
        </authorList>
    </citation>
    <scope>NUCLEOTIDE SEQUENCE [LARGE SCALE GENOMIC DNA]</scope>
    <source>
        <strain evidence="2">HyVt-115</strain>
    </source>
</reference>
<proteinExistence type="predicted"/>
<organism evidence="2">
    <name type="scientific">Thermosulfidibacter takaii</name>
    <dbReference type="NCBI Taxonomy" id="412593"/>
    <lineage>
        <taxon>Bacteria</taxon>
        <taxon>Pseudomonadati</taxon>
        <taxon>Thermosulfidibacterota</taxon>
        <taxon>Thermosulfidibacteria</taxon>
        <taxon>Thermosulfidibacterales</taxon>
        <taxon>Thermosulfidibacteraceae</taxon>
    </lineage>
</organism>
<protein>
    <submittedName>
        <fullName evidence="2">MBL fold metallo-hydrolase</fullName>
    </submittedName>
</protein>
<dbReference type="Proteomes" id="UP000885690">
    <property type="component" value="Unassembled WGS sequence"/>
</dbReference>